<name>A0A0F2MLJ3_SPOSC</name>
<keyword evidence="1" id="KW-0732">Signal</keyword>
<evidence type="ECO:0000313" key="3">
    <source>
        <dbReference type="Proteomes" id="UP000033710"/>
    </source>
</evidence>
<proteinExistence type="predicted"/>
<organism evidence="2 3">
    <name type="scientific">Sporothrix schenckii 1099-18</name>
    <dbReference type="NCBI Taxonomy" id="1397361"/>
    <lineage>
        <taxon>Eukaryota</taxon>
        <taxon>Fungi</taxon>
        <taxon>Dikarya</taxon>
        <taxon>Ascomycota</taxon>
        <taxon>Pezizomycotina</taxon>
        <taxon>Sordariomycetes</taxon>
        <taxon>Sordariomycetidae</taxon>
        <taxon>Ophiostomatales</taxon>
        <taxon>Ophiostomataceae</taxon>
        <taxon>Sporothrix</taxon>
    </lineage>
</organism>
<gene>
    <name evidence="2" type="ORF">SPSK_06580</name>
</gene>
<dbReference type="GeneID" id="27668559"/>
<evidence type="ECO:0000256" key="1">
    <source>
        <dbReference type="SAM" id="SignalP"/>
    </source>
</evidence>
<evidence type="ECO:0000313" key="2">
    <source>
        <dbReference type="EMBL" id="KJR89051.1"/>
    </source>
</evidence>
<sequence>MGLVRTTVLTGLLGTSTVAAYLATRNPVISPLPAADPVWSSSVYKKQNPSRNPATQDICVKRVPLDKIRPELLKKDGDLALEFCRGVWGGWGFAIQRKYLEYKYRGPETATQLWDTEQLQTSTYDKGTQLVDHFEVLEKTPTSITVRAGDTPRTKGPRASDGIFIISATVDKAHEQVELSLKSVFFSSEGKIAGNKSPMPPWIEELHQWYSRIMSETASWKLLK</sequence>
<dbReference type="OrthoDB" id="4436466at2759"/>
<dbReference type="EMBL" id="AXCR01000001">
    <property type="protein sequence ID" value="KJR89051.1"/>
    <property type="molecule type" value="Genomic_DNA"/>
</dbReference>
<protein>
    <submittedName>
        <fullName evidence="2">Uncharacterized protein</fullName>
    </submittedName>
</protein>
<comment type="caution">
    <text evidence="2">The sequence shown here is derived from an EMBL/GenBank/DDBJ whole genome shotgun (WGS) entry which is preliminary data.</text>
</comment>
<reference evidence="2 3" key="2">
    <citation type="journal article" date="2015" name="Eukaryot. Cell">
        <title>Asexual propagation of a virulent clone complex in a human and feline outbreak of sporotrichosis.</title>
        <authorList>
            <person name="Teixeira Mde M."/>
            <person name="Rodrigues A.M."/>
            <person name="Tsui C.K."/>
            <person name="de Almeida L.G."/>
            <person name="Van Diepeningen A.D."/>
            <person name="van den Ende B.G."/>
            <person name="Fernandes G.F."/>
            <person name="Kano R."/>
            <person name="Hamelin R.C."/>
            <person name="Lopes-Bezerra L.M."/>
            <person name="Vasconcelos A.T."/>
            <person name="de Hoog S."/>
            <person name="de Camargo Z.P."/>
            <person name="Felipe M.S."/>
        </authorList>
    </citation>
    <scope>NUCLEOTIDE SEQUENCE [LARGE SCALE GENOMIC DNA]</scope>
    <source>
        <strain evidence="2 3">1099-18</strain>
    </source>
</reference>
<feature type="chain" id="PRO_5002455175" evidence="1">
    <location>
        <begin position="21"/>
        <end position="224"/>
    </location>
</feature>
<dbReference type="Proteomes" id="UP000033710">
    <property type="component" value="Unassembled WGS sequence"/>
</dbReference>
<accession>A0A0F2MLJ3</accession>
<dbReference type="VEuPathDB" id="FungiDB:SPSK_06580"/>
<dbReference type="AlphaFoldDB" id="A0A0F2MLJ3"/>
<dbReference type="RefSeq" id="XP_016591727.1">
    <property type="nucleotide sequence ID" value="XM_016733282.1"/>
</dbReference>
<feature type="signal peptide" evidence="1">
    <location>
        <begin position="1"/>
        <end position="20"/>
    </location>
</feature>
<reference evidence="2 3" key="1">
    <citation type="journal article" date="2014" name="BMC Genomics">
        <title>Comparative genomics of the major fungal agents of human and animal Sporotrichosis: Sporothrix schenckii and Sporothrix brasiliensis.</title>
        <authorList>
            <person name="Teixeira M.M."/>
            <person name="de Almeida L.G."/>
            <person name="Kubitschek-Barreira P."/>
            <person name="Alves F.L."/>
            <person name="Kioshima E.S."/>
            <person name="Abadio A.K."/>
            <person name="Fernandes L."/>
            <person name="Derengowski L.S."/>
            <person name="Ferreira K.S."/>
            <person name="Souza R.C."/>
            <person name="Ruiz J.C."/>
            <person name="de Andrade N.C."/>
            <person name="Paes H.C."/>
            <person name="Nicola A.M."/>
            <person name="Albuquerque P."/>
            <person name="Gerber A.L."/>
            <person name="Martins V.P."/>
            <person name="Peconick L.D."/>
            <person name="Neto A.V."/>
            <person name="Chaucanez C.B."/>
            <person name="Silva P.A."/>
            <person name="Cunha O.L."/>
            <person name="de Oliveira F.F."/>
            <person name="dos Santos T.C."/>
            <person name="Barros A.L."/>
            <person name="Soares M.A."/>
            <person name="de Oliveira L.M."/>
            <person name="Marini M.M."/>
            <person name="Villalobos-Duno H."/>
            <person name="Cunha M.M."/>
            <person name="de Hoog S."/>
            <person name="da Silveira J.F."/>
            <person name="Henrissat B."/>
            <person name="Nino-Vega G.A."/>
            <person name="Cisalpino P.S."/>
            <person name="Mora-Montes H.M."/>
            <person name="Almeida S.R."/>
            <person name="Stajich J.E."/>
            <person name="Lopes-Bezerra L.M."/>
            <person name="Vasconcelos A.T."/>
            <person name="Felipe M.S."/>
        </authorList>
    </citation>
    <scope>NUCLEOTIDE SEQUENCE [LARGE SCALE GENOMIC DNA]</scope>
    <source>
        <strain evidence="2 3">1099-18</strain>
    </source>
</reference>
<dbReference type="KEGG" id="ssck:SPSK_06580"/>